<evidence type="ECO:0000313" key="1">
    <source>
        <dbReference type="Ensembl" id="ENSCMIP00000035249.1"/>
    </source>
</evidence>
<reference evidence="2" key="3">
    <citation type="journal article" date="2014" name="Nature">
        <title>Elephant shark genome provides unique insights into gnathostome evolution.</title>
        <authorList>
            <consortium name="International Elephant Shark Genome Sequencing Consortium"/>
            <person name="Venkatesh B."/>
            <person name="Lee A.P."/>
            <person name="Ravi V."/>
            <person name="Maurya A.K."/>
            <person name="Lian M.M."/>
            <person name="Swann J.B."/>
            <person name="Ohta Y."/>
            <person name="Flajnik M.F."/>
            <person name="Sutoh Y."/>
            <person name="Kasahara M."/>
            <person name="Hoon S."/>
            <person name="Gangu V."/>
            <person name="Roy S.W."/>
            <person name="Irimia M."/>
            <person name="Korzh V."/>
            <person name="Kondrychyn I."/>
            <person name="Lim Z.W."/>
            <person name="Tay B.H."/>
            <person name="Tohari S."/>
            <person name="Kong K.W."/>
            <person name="Ho S."/>
            <person name="Lorente-Galdos B."/>
            <person name="Quilez J."/>
            <person name="Marques-Bonet T."/>
            <person name="Raney B.J."/>
            <person name="Ingham P.W."/>
            <person name="Tay A."/>
            <person name="Hillier L.W."/>
            <person name="Minx P."/>
            <person name="Boehm T."/>
            <person name="Wilson R.K."/>
            <person name="Brenner S."/>
            <person name="Warren W.C."/>
        </authorList>
    </citation>
    <scope>NUCLEOTIDE SEQUENCE [LARGE SCALE GENOMIC DNA]</scope>
</reference>
<dbReference type="AlphaFoldDB" id="A0A4W3IXA8"/>
<evidence type="ECO:0000313" key="2">
    <source>
        <dbReference type="Proteomes" id="UP000314986"/>
    </source>
</evidence>
<accession>A0A4W3IXA8</accession>
<reference evidence="1" key="5">
    <citation type="submission" date="2025-09" db="UniProtKB">
        <authorList>
            <consortium name="Ensembl"/>
        </authorList>
    </citation>
    <scope>IDENTIFICATION</scope>
</reference>
<keyword evidence="2" id="KW-1185">Reference proteome</keyword>
<reference evidence="2" key="2">
    <citation type="journal article" date="2007" name="PLoS Biol.">
        <title>Survey sequencing and comparative analysis of the elephant shark (Callorhinchus milii) genome.</title>
        <authorList>
            <person name="Venkatesh B."/>
            <person name="Kirkness E.F."/>
            <person name="Loh Y.H."/>
            <person name="Halpern A.L."/>
            <person name="Lee A.P."/>
            <person name="Johnson J."/>
            <person name="Dandona N."/>
            <person name="Viswanathan L.D."/>
            <person name="Tay A."/>
            <person name="Venter J.C."/>
            <person name="Strausberg R.L."/>
            <person name="Brenner S."/>
        </authorList>
    </citation>
    <scope>NUCLEOTIDE SEQUENCE [LARGE SCALE GENOMIC DNA]</scope>
</reference>
<organism evidence="1 2">
    <name type="scientific">Callorhinchus milii</name>
    <name type="common">Ghost shark</name>
    <dbReference type="NCBI Taxonomy" id="7868"/>
    <lineage>
        <taxon>Eukaryota</taxon>
        <taxon>Metazoa</taxon>
        <taxon>Chordata</taxon>
        <taxon>Craniata</taxon>
        <taxon>Vertebrata</taxon>
        <taxon>Chondrichthyes</taxon>
        <taxon>Holocephali</taxon>
        <taxon>Chimaeriformes</taxon>
        <taxon>Callorhinchidae</taxon>
        <taxon>Callorhinchus</taxon>
    </lineage>
</organism>
<reference evidence="1" key="4">
    <citation type="submission" date="2025-08" db="UniProtKB">
        <authorList>
            <consortium name="Ensembl"/>
        </authorList>
    </citation>
    <scope>IDENTIFICATION</scope>
</reference>
<name>A0A4W3IXA8_CALMI</name>
<proteinExistence type="predicted"/>
<reference evidence="2" key="1">
    <citation type="journal article" date="2006" name="Science">
        <title>Ancient noncoding elements conserved in the human genome.</title>
        <authorList>
            <person name="Venkatesh B."/>
            <person name="Kirkness E.F."/>
            <person name="Loh Y.H."/>
            <person name="Halpern A.L."/>
            <person name="Lee A.P."/>
            <person name="Johnson J."/>
            <person name="Dandona N."/>
            <person name="Viswanathan L.D."/>
            <person name="Tay A."/>
            <person name="Venter J.C."/>
            <person name="Strausberg R.L."/>
            <person name="Brenner S."/>
        </authorList>
    </citation>
    <scope>NUCLEOTIDE SEQUENCE [LARGE SCALE GENOMIC DNA]</scope>
</reference>
<dbReference type="InParanoid" id="A0A4W3IXA8"/>
<protein>
    <submittedName>
        <fullName evidence="1">Uncharacterized protein</fullName>
    </submittedName>
</protein>
<sequence>MRGSCCLDICAPGVMVRFVWGVMYRSLGVRLVLHGTAFLLGQKVSTRHPQSHAKLLPSVCIPSLSSPGFMESCSSMVRALTLQARDLDSILSRMKPWASFLTPHA</sequence>
<dbReference type="Proteomes" id="UP000314986">
    <property type="component" value="Unassembled WGS sequence"/>
</dbReference>
<dbReference type="Ensembl" id="ENSCMIT00000035773.1">
    <property type="protein sequence ID" value="ENSCMIP00000035249.1"/>
    <property type="gene ID" value="ENSCMIG00000014926.1"/>
</dbReference>